<evidence type="ECO:0000313" key="7">
    <source>
        <dbReference type="EMBL" id="CAB3809710.1"/>
    </source>
</evidence>
<feature type="binding site" evidence="5">
    <location>
        <position position="147"/>
    </location>
    <ligand>
        <name>Mg(2+)</name>
        <dbReference type="ChEBI" id="CHEBI:18420"/>
    </ligand>
</feature>
<evidence type="ECO:0000313" key="8">
    <source>
        <dbReference type="Proteomes" id="UP000494252"/>
    </source>
</evidence>
<comment type="cofactor">
    <cofactor evidence="1">
        <name>Mg(2+)</name>
        <dbReference type="ChEBI" id="CHEBI:18420"/>
    </cofactor>
</comment>
<dbReference type="GO" id="GO:0016829">
    <property type="term" value="F:lyase activity"/>
    <property type="evidence" value="ECO:0007669"/>
    <property type="project" value="UniProtKB-KW"/>
</dbReference>
<evidence type="ECO:0000256" key="4">
    <source>
        <dbReference type="PIRSR" id="PIRSR015582-1"/>
    </source>
</evidence>
<gene>
    <name evidence="7" type="primary">mcl1_2</name>
    <name evidence="7" type="ORF">LMG27177_06884</name>
</gene>
<dbReference type="GO" id="GO:0000287">
    <property type="term" value="F:magnesium ion binding"/>
    <property type="evidence" value="ECO:0007669"/>
    <property type="project" value="TreeGrafter"/>
</dbReference>
<evidence type="ECO:0000256" key="1">
    <source>
        <dbReference type="ARBA" id="ARBA00001946"/>
    </source>
</evidence>
<keyword evidence="2 5" id="KW-0479">Metal-binding</keyword>
<evidence type="ECO:0000256" key="2">
    <source>
        <dbReference type="ARBA" id="ARBA00022723"/>
    </source>
</evidence>
<evidence type="ECO:0000259" key="6">
    <source>
        <dbReference type="Pfam" id="PF03328"/>
    </source>
</evidence>
<dbReference type="InterPro" id="IPR011206">
    <property type="entry name" value="Citrate_lyase_beta/mcl1/mcl2"/>
</dbReference>
<dbReference type="PIRSF" id="PIRSF015582">
    <property type="entry name" value="Cit_lyase_B"/>
    <property type="match status" value="1"/>
</dbReference>
<dbReference type="RefSeq" id="WP_175165899.1">
    <property type="nucleotide sequence ID" value="NZ_CADIKI010000030.1"/>
</dbReference>
<dbReference type="Gene3D" id="3.20.20.60">
    <property type="entry name" value="Phosphoenolpyruvate-binding domains"/>
    <property type="match status" value="1"/>
</dbReference>
<evidence type="ECO:0000256" key="5">
    <source>
        <dbReference type="PIRSR" id="PIRSR015582-2"/>
    </source>
</evidence>
<dbReference type="InterPro" id="IPR015813">
    <property type="entry name" value="Pyrv/PenolPyrv_kinase-like_dom"/>
</dbReference>
<reference evidence="7 8" key="1">
    <citation type="submission" date="2020-04" db="EMBL/GenBank/DDBJ databases">
        <authorList>
            <person name="De Canck E."/>
        </authorList>
    </citation>
    <scope>NUCLEOTIDE SEQUENCE [LARGE SCALE GENOMIC DNA]</scope>
    <source>
        <strain evidence="7 8">LMG 27177</strain>
    </source>
</reference>
<evidence type="ECO:0000256" key="3">
    <source>
        <dbReference type="ARBA" id="ARBA00022842"/>
    </source>
</evidence>
<dbReference type="AlphaFoldDB" id="A0A6J5H0W6"/>
<feature type="binding site" evidence="4">
    <location>
        <position position="85"/>
    </location>
    <ligand>
        <name>substrate</name>
    </ligand>
</feature>
<keyword evidence="3 5" id="KW-0460">Magnesium</keyword>
<dbReference type="SUPFAM" id="SSF51621">
    <property type="entry name" value="Phosphoenolpyruvate/pyruvate domain"/>
    <property type="match status" value="1"/>
</dbReference>
<feature type="domain" description="HpcH/HpaI aldolase/citrate lyase" evidence="6">
    <location>
        <begin position="24"/>
        <end position="244"/>
    </location>
</feature>
<accession>A0A6J5H0W6</accession>
<dbReference type="PANTHER" id="PTHR32308">
    <property type="entry name" value="LYASE BETA SUBUNIT, PUTATIVE (AFU_ORTHOLOGUE AFUA_4G13030)-RELATED"/>
    <property type="match status" value="1"/>
</dbReference>
<feature type="binding site" evidence="4">
    <location>
        <position position="147"/>
    </location>
    <ligand>
        <name>substrate</name>
    </ligand>
</feature>
<dbReference type="InterPro" id="IPR040442">
    <property type="entry name" value="Pyrv_kinase-like_dom_sf"/>
</dbReference>
<organism evidence="7 8">
    <name type="scientific">Paraburkholderia fynbosensis</name>
    <dbReference type="NCBI Taxonomy" id="1200993"/>
    <lineage>
        <taxon>Bacteria</taxon>
        <taxon>Pseudomonadati</taxon>
        <taxon>Pseudomonadota</taxon>
        <taxon>Betaproteobacteria</taxon>
        <taxon>Burkholderiales</taxon>
        <taxon>Burkholderiaceae</taxon>
        <taxon>Paraburkholderia</taxon>
    </lineage>
</organism>
<dbReference type="Pfam" id="PF03328">
    <property type="entry name" value="HpcH_HpaI"/>
    <property type="match status" value="1"/>
</dbReference>
<dbReference type="EMBL" id="CADIKI010000030">
    <property type="protein sequence ID" value="CAB3809710.1"/>
    <property type="molecule type" value="Genomic_DNA"/>
</dbReference>
<feature type="binding site" evidence="5">
    <location>
        <position position="174"/>
    </location>
    <ligand>
        <name>Mg(2+)</name>
        <dbReference type="ChEBI" id="CHEBI:18420"/>
    </ligand>
</feature>
<dbReference type="GO" id="GO:0006107">
    <property type="term" value="P:oxaloacetate metabolic process"/>
    <property type="evidence" value="ECO:0007669"/>
    <property type="project" value="TreeGrafter"/>
</dbReference>
<proteinExistence type="predicted"/>
<dbReference type="Proteomes" id="UP000494252">
    <property type="component" value="Unassembled WGS sequence"/>
</dbReference>
<sequence>MSKDSWGIYQRPEGTEPWYTRLRRSTLIVPANVPRFVESAKRSKADVIMLDLEDSIPVAQKAAARETLAKSIDALKKVIPEVVVRVNREFDVCLADIEAAVSAGCDGIRFPKVQNGGELLFLDRFLTHLEGRYGRAIGSTELGTSIETPGALFKLEEIVNSTDRLGNLSFSTEDMCAELGVSPTHEGFERLIGNALVVLAAADRKILATGVLGYISNYKDLETYEIAARRGAAFGFQGAGAIHPSQVEILNRVFMPSEDQVAEAWKVIAALEVDPTRGSASVDGVMVDVASVKRARRVLTRSEMAAAREAAVKSDGI</sequence>
<keyword evidence="8" id="KW-1185">Reference proteome</keyword>
<dbReference type="EC" id="4.1.3.24" evidence="7"/>
<dbReference type="PANTHER" id="PTHR32308:SF0">
    <property type="entry name" value="HPCH_HPAI ALDOLASE_CITRATE LYASE DOMAIN-CONTAINING PROTEIN"/>
    <property type="match status" value="1"/>
</dbReference>
<dbReference type="InterPro" id="IPR005000">
    <property type="entry name" value="Aldolase/citrate-lyase_domain"/>
</dbReference>
<name>A0A6J5H0W6_9BURK</name>
<keyword evidence="7" id="KW-0456">Lyase</keyword>
<protein>
    <submittedName>
        <fullName evidence="7">L-malyl-CoA/beta-methylmalyl-CoA lyase</fullName>
        <ecNumber evidence="7">4.1.3.24</ecNumber>
    </submittedName>
</protein>